<dbReference type="EMBL" id="CM009294">
    <property type="protein sequence ID" value="PNT35556.1"/>
    <property type="molecule type" value="Genomic_DNA"/>
</dbReference>
<proteinExistence type="predicted"/>
<dbReference type="Proteomes" id="UP000006729">
    <property type="component" value="Chromosome 5"/>
</dbReference>
<dbReference type="AlphaFoldDB" id="A0A2K2ADE6"/>
<dbReference type="InParanoid" id="A0A2K2ADE6"/>
<evidence type="ECO:0000313" key="2">
    <source>
        <dbReference type="Proteomes" id="UP000006729"/>
    </source>
</evidence>
<name>A0A2K2ADE6_POPTR</name>
<evidence type="ECO:0000313" key="1">
    <source>
        <dbReference type="EMBL" id="PNT35556.1"/>
    </source>
</evidence>
<accession>A0A2K2ADE6</accession>
<gene>
    <name evidence="1" type="ORF">POPTR_005G081800</name>
</gene>
<protein>
    <submittedName>
        <fullName evidence="1">Uncharacterized protein</fullName>
    </submittedName>
</protein>
<keyword evidence="2" id="KW-1185">Reference proteome</keyword>
<sequence length="73" mass="8347">MSVTSEGMFLLSVKRNLISLSGCGCHIYSRGTVAMSRFLFKIGNKEIDSEKKKKRRREKNLVLAVMLFSKTLY</sequence>
<reference evidence="1 2" key="1">
    <citation type="journal article" date="2006" name="Science">
        <title>The genome of black cottonwood, Populus trichocarpa (Torr. &amp; Gray).</title>
        <authorList>
            <person name="Tuskan G.A."/>
            <person name="Difazio S."/>
            <person name="Jansson S."/>
            <person name="Bohlmann J."/>
            <person name="Grigoriev I."/>
            <person name="Hellsten U."/>
            <person name="Putnam N."/>
            <person name="Ralph S."/>
            <person name="Rombauts S."/>
            <person name="Salamov A."/>
            <person name="Schein J."/>
            <person name="Sterck L."/>
            <person name="Aerts A."/>
            <person name="Bhalerao R.R."/>
            <person name="Bhalerao R.P."/>
            <person name="Blaudez D."/>
            <person name="Boerjan W."/>
            <person name="Brun A."/>
            <person name="Brunner A."/>
            <person name="Busov V."/>
            <person name="Campbell M."/>
            <person name="Carlson J."/>
            <person name="Chalot M."/>
            <person name="Chapman J."/>
            <person name="Chen G.L."/>
            <person name="Cooper D."/>
            <person name="Coutinho P.M."/>
            <person name="Couturier J."/>
            <person name="Covert S."/>
            <person name="Cronk Q."/>
            <person name="Cunningham R."/>
            <person name="Davis J."/>
            <person name="Degroeve S."/>
            <person name="Dejardin A."/>
            <person name="Depamphilis C."/>
            <person name="Detter J."/>
            <person name="Dirks B."/>
            <person name="Dubchak I."/>
            <person name="Duplessis S."/>
            <person name="Ehlting J."/>
            <person name="Ellis B."/>
            <person name="Gendler K."/>
            <person name="Goodstein D."/>
            <person name="Gribskov M."/>
            <person name="Grimwood J."/>
            <person name="Groover A."/>
            <person name="Gunter L."/>
            <person name="Hamberger B."/>
            <person name="Heinze B."/>
            <person name="Helariutta Y."/>
            <person name="Henrissat B."/>
            <person name="Holligan D."/>
            <person name="Holt R."/>
            <person name="Huang W."/>
            <person name="Islam-Faridi N."/>
            <person name="Jones S."/>
            <person name="Jones-Rhoades M."/>
            <person name="Jorgensen R."/>
            <person name="Joshi C."/>
            <person name="Kangasjarvi J."/>
            <person name="Karlsson J."/>
            <person name="Kelleher C."/>
            <person name="Kirkpatrick R."/>
            <person name="Kirst M."/>
            <person name="Kohler A."/>
            <person name="Kalluri U."/>
            <person name="Larimer F."/>
            <person name="Leebens-Mack J."/>
            <person name="Leple J.C."/>
            <person name="Locascio P."/>
            <person name="Lou Y."/>
            <person name="Lucas S."/>
            <person name="Martin F."/>
            <person name="Montanini B."/>
            <person name="Napoli C."/>
            <person name="Nelson D.R."/>
            <person name="Nelson C."/>
            <person name="Nieminen K."/>
            <person name="Nilsson O."/>
            <person name="Pereda V."/>
            <person name="Peter G."/>
            <person name="Philippe R."/>
            <person name="Pilate G."/>
            <person name="Poliakov A."/>
            <person name="Razumovskaya J."/>
            <person name="Richardson P."/>
            <person name="Rinaldi C."/>
            <person name="Ritland K."/>
            <person name="Rouze P."/>
            <person name="Ryaboy D."/>
            <person name="Schmutz J."/>
            <person name="Schrader J."/>
            <person name="Segerman B."/>
            <person name="Shin H."/>
            <person name="Siddiqui A."/>
            <person name="Sterky F."/>
            <person name="Terry A."/>
            <person name="Tsai C.J."/>
            <person name="Uberbacher E."/>
            <person name="Unneberg P."/>
            <person name="Vahala J."/>
            <person name="Wall K."/>
            <person name="Wessler S."/>
            <person name="Yang G."/>
            <person name="Yin T."/>
            <person name="Douglas C."/>
            <person name="Marra M."/>
            <person name="Sandberg G."/>
            <person name="Van de Peer Y."/>
            <person name="Rokhsar D."/>
        </authorList>
    </citation>
    <scope>NUCLEOTIDE SEQUENCE [LARGE SCALE GENOMIC DNA]</scope>
    <source>
        <strain evidence="2">cv. Nisqually</strain>
    </source>
</reference>
<organism evidence="1 2">
    <name type="scientific">Populus trichocarpa</name>
    <name type="common">Western balsam poplar</name>
    <name type="synonym">Populus balsamifera subsp. trichocarpa</name>
    <dbReference type="NCBI Taxonomy" id="3694"/>
    <lineage>
        <taxon>Eukaryota</taxon>
        <taxon>Viridiplantae</taxon>
        <taxon>Streptophyta</taxon>
        <taxon>Embryophyta</taxon>
        <taxon>Tracheophyta</taxon>
        <taxon>Spermatophyta</taxon>
        <taxon>Magnoliopsida</taxon>
        <taxon>eudicotyledons</taxon>
        <taxon>Gunneridae</taxon>
        <taxon>Pentapetalae</taxon>
        <taxon>rosids</taxon>
        <taxon>fabids</taxon>
        <taxon>Malpighiales</taxon>
        <taxon>Salicaceae</taxon>
        <taxon>Saliceae</taxon>
        <taxon>Populus</taxon>
    </lineage>
</organism>